<dbReference type="KEGG" id="ngr:NAEGRDRAFT_74186"/>
<proteinExistence type="predicted"/>
<evidence type="ECO:0000256" key="2">
    <source>
        <dbReference type="SAM" id="SignalP"/>
    </source>
</evidence>
<keyword evidence="2" id="KW-0732">Signal</keyword>
<name>D2VYN8_NAEGR</name>
<dbReference type="RefSeq" id="XP_002670834.1">
    <property type="nucleotide sequence ID" value="XM_002670788.1"/>
</dbReference>
<evidence type="ECO:0000256" key="1">
    <source>
        <dbReference type="SAM" id="Phobius"/>
    </source>
</evidence>
<dbReference type="VEuPathDB" id="AmoebaDB:NAEGRDRAFT_74186"/>
<feature type="transmembrane region" description="Helical" evidence="1">
    <location>
        <begin position="293"/>
        <end position="311"/>
    </location>
</feature>
<evidence type="ECO:0000313" key="3">
    <source>
        <dbReference type="EMBL" id="EFC38090.1"/>
    </source>
</evidence>
<dbReference type="EMBL" id="GG738911">
    <property type="protein sequence ID" value="EFC38090.1"/>
    <property type="molecule type" value="Genomic_DNA"/>
</dbReference>
<keyword evidence="4" id="KW-1185">Reference proteome</keyword>
<dbReference type="InParanoid" id="D2VYN8"/>
<dbReference type="Proteomes" id="UP000006671">
    <property type="component" value="Unassembled WGS sequence"/>
</dbReference>
<feature type="chain" id="PRO_5003037978" evidence="2">
    <location>
        <begin position="23"/>
        <end position="397"/>
    </location>
</feature>
<dbReference type="AlphaFoldDB" id="D2VYN8"/>
<organism evidence="4">
    <name type="scientific">Naegleria gruberi</name>
    <name type="common">Amoeba</name>
    <dbReference type="NCBI Taxonomy" id="5762"/>
    <lineage>
        <taxon>Eukaryota</taxon>
        <taxon>Discoba</taxon>
        <taxon>Heterolobosea</taxon>
        <taxon>Tetramitia</taxon>
        <taxon>Eutetramitia</taxon>
        <taxon>Vahlkampfiidae</taxon>
        <taxon>Naegleria</taxon>
    </lineage>
</organism>
<feature type="signal peptide" evidence="2">
    <location>
        <begin position="1"/>
        <end position="22"/>
    </location>
</feature>
<sequence length="397" mass="45411">MSKVSLLVFIIVFACFVGCVQASIHLVPQATKSTPASQSKLEETKLIILPSWTQIFETRQINGQTISQYAQQYVNWAGVIGGSVAGLLFLIIILPTIIACVALCIVGCCVKQTNSNETELESKNPYSELPTTSISGQLVNGTTLYDVNYADCAVFLFWAVTWIFRKLTCGIFDSIFILRRTRFRVRKMLVGNRKLDMDISDHCCHIPFLHYLNGWLNLYTCGLWRVFGMTHRFYYRKIDDRIYWKPLESSKENSEEIQWIGFNNEKGGKNQFTWFSIYCGWRIELMYWFLKRFVNVFTLFFAGPFIEAWYLREKIQFAKFGGKGSFAIIQNGQPISMVAGSPMKLSFNSILDGCSYLGRLVLFRFLVIVSCGVFACCPGERFVLSFIDEHLVLNSSH</sequence>
<gene>
    <name evidence="3" type="ORF">NAEGRDRAFT_74186</name>
</gene>
<accession>D2VYN8</accession>
<protein>
    <submittedName>
        <fullName evidence="3">Predicted protein</fullName>
    </submittedName>
</protein>
<feature type="transmembrane region" description="Helical" evidence="1">
    <location>
        <begin position="84"/>
        <end position="110"/>
    </location>
</feature>
<dbReference type="GeneID" id="8857985"/>
<keyword evidence="1" id="KW-0472">Membrane</keyword>
<evidence type="ECO:0000313" key="4">
    <source>
        <dbReference type="Proteomes" id="UP000006671"/>
    </source>
</evidence>
<dbReference type="OMA" id="WRIELMY"/>
<keyword evidence="1" id="KW-0812">Transmembrane</keyword>
<reference evidence="3 4" key="1">
    <citation type="journal article" date="2010" name="Cell">
        <title>The genome of Naegleria gruberi illuminates early eukaryotic versatility.</title>
        <authorList>
            <person name="Fritz-Laylin L.K."/>
            <person name="Prochnik S.E."/>
            <person name="Ginger M.L."/>
            <person name="Dacks J.B."/>
            <person name="Carpenter M.L."/>
            <person name="Field M.C."/>
            <person name="Kuo A."/>
            <person name="Paredez A."/>
            <person name="Chapman J."/>
            <person name="Pham J."/>
            <person name="Shu S."/>
            <person name="Neupane R."/>
            <person name="Cipriano M."/>
            <person name="Mancuso J."/>
            <person name="Tu H."/>
            <person name="Salamov A."/>
            <person name="Lindquist E."/>
            <person name="Shapiro H."/>
            <person name="Lucas S."/>
            <person name="Grigoriev I.V."/>
            <person name="Cande W.Z."/>
            <person name="Fulton C."/>
            <person name="Rokhsar D.S."/>
            <person name="Dawson S.C."/>
        </authorList>
    </citation>
    <scope>NUCLEOTIDE SEQUENCE [LARGE SCALE GENOMIC DNA]</scope>
    <source>
        <strain evidence="3 4">NEG-M</strain>
    </source>
</reference>
<keyword evidence="1" id="KW-1133">Transmembrane helix</keyword>
<dbReference type="PROSITE" id="PS51257">
    <property type="entry name" value="PROKAR_LIPOPROTEIN"/>
    <property type="match status" value="1"/>
</dbReference>